<dbReference type="Proteomes" id="UP000653305">
    <property type="component" value="Unassembled WGS sequence"/>
</dbReference>
<dbReference type="AlphaFoldDB" id="A0A830C5T7"/>
<keyword evidence="1" id="KW-0732">Signal</keyword>
<comment type="caution">
    <text evidence="2">The sequence shown here is derived from an EMBL/GenBank/DDBJ whole genome shotgun (WGS) entry which is preliminary data.</text>
</comment>
<evidence type="ECO:0000313" key="3">
    <source>
        <dbReference type="Proteomes" id="UP000653305"/>
    </source>
</evidence>
<keyword evidence="3" id="KW-1185">Reference proteome</keyword>
<dbReference type="EMBL" id="BMAC01000352">
    <property type="protein sequence ID" value="GFP94486.1"/>
    <property type="molecule type" value="Genomic_DNA"/>
</dbReference>
<evidence type="ECO:0000313" key="2">
    <source>
        <dbReference type="EMBL" id="GFP94486.1"/>
    </source>
</evidence>
<feature type="chain" id="PRO_5032355723" evidence="1">
    <location>
        <begin position="26"/>
        <end position="64"/>
    </location>
</feature>
<reference evidence="2" key="1">
    <citation type="submission" date="2020-07" db="EMBL/GenBank/DDBJ databases">
        <title>Ethylene signaling mediates host invasion by parasitic plants.</title>
        <authorList>
            <person name="Yoshida S."/>
        </authorList>
    </citation>
    <scope>NUCLEOTIDE SEQUENCE</scope>
    <source>
        <strain evidence="2">Okayama</strain>
    </source>
</reference>
<evidence type="ECO:0000256" key="1">
    <source>
        <dbReference type="SAM" id="SignalP"/>
    </source>
</evidence>
<sequence length="64" mass="7459">MNYTVVKYLLLSCILLYSNNFQASACFIPEYKFEVCVINQLPPNIEPYFGFTVHPKTMILEIVH</sequence>
<protein>
    <submittedName>
        <fullName evidence="2">Uncharacterized protein</fullName>
    </submittedName>
</protein>
<proteinExistence type="predicted"/>
<organism evidence="2 3">
    <name type="scientific">Phtheirospermum japonicum</name>
    <dbReference type="NCBI Taxonomy" id="374723"/>
    <lineage>
        <taxon>Eukaryota</taxon>
        <taxon>Viridiplantae</taxon>
        <taxon>Streptophyta</taxon>
        <taxon>Embryophyta</taxon>
        <taxon>Tracheophyta</taxon>
        <taxon>Spermatophyta</taxon>
        <taxon>Magnoliopsida</taxon>
        <taxon>eudicotyledons</taxon>
        <taxon>Gunneridae</taxon>
        <taxon>Pentapetalae</taxon>
        <taxon>asterids</taxon>
        <taxon>lamiids</taxon>
        <taxon>Lamiales</taxon>
        <taxon>Orobanchaceae</taxon>
        <taxon>Orobanchaceae incertae sedis</taxon>
        <taxon>Phtheirospermum</taxon>
    </lineage>
</organism>
<name>A0A830C5T7_9LAMI</name>
<gene>
    <name evidence="2" type="ORF">PHJA_001593000</name>
</gene>
<feature type="signal peptide" evidence="1">
    <location>
        <begin position="1"/>
        <end position="25"/>
    </location>
</feature>
<accession>A0A830C5T7</accession>